<dbReference type="Pfam" id="PF00235">
    <property type="entry name" value="Profilin"/>
    <property type="match status" value="1"/>
</dbReference>
<dbReference type="GO" id="GO:0031097">
    <property type="term" value="C:medial cortex"/>
    <property type="evidence" value="ECO:0007669"/>
    <property type="project" value="EnsemblFungi"/>
</dbReference>
<dbReference type="OrthoDB" id="421374at2759"/>
<evidence type="ECO:0000256" key="2">
    <source>
        <dbReference type="ARBA" id="ARBA00010058"/>
    </source>
</evidence>
<keyword evidence="5" id="KW-0206">Cytoskeleton</keyword>
<dbReference type="EMBL" id="LFWA01000005">
    <property type="protein sequence ID" value="KTW31204.1"/>
    <property type="molecule type" value="Genomic_DNA"/>
</dbReference>
<evidence type="ECO:0000256" key="1">
    <source>
        <dbReference type="ARBA" id="ARBA00004245"/>
    </source>
</evidence>
<dbReference type="GO" id="GO:0005856">
    <property type="term" value="C:cytoskeleton"/>
    <property type="evidence" value="ECO:0007669"/>
    <property type="project" value="UniProtKB-SubCell"/>
</dbReference>
<dbReference type="CDD" id="cd00148">
    <property type="entry name" value="PROF"/>
    <property type="match status" value="1"/>
</dbReference>
<dbReference type="STRING" id="1408657.A0A0W4ZS65"/>
<dbReference type="GO" id="GO:0000755">
    <property type="term" value="P:cytogamy"/>
    <property type="evidence" value="ECO:0007669"/>
    <property type="project" value="EnsemblFungi"/>
</dbReference>
<name>A0A0W4ZS65_PNEJ7</name>
<dbReference type="GO" id="GO:1903475">
    <property type="term" value="P:mitotic actomyosin contractile ring assembly"/>
    <property type="evidence" value="ECO:0007669"/>
    <property type="project" value="EnsemblFungi"/>
</dbReference>
<keyword evidence="4 6" id="KW-0009">Actin-binding</keyword>
<dbReference type="PANTHER" id="PTHR11604">
    <property type="entry name" value="PROFILIN"/>
    <property type="match status" value="1"/>
</dbReference>
<dbReference type="SMART" id="SM00392">
    <property type="entry name" value="PROF"/>
    <property type="match status" value="1"/>
</dbReference>
<keyword evidence="3" id="KW-0963">Cytoplasm</keyword>
<dbReference type="InterPro" id="IPR005455">
    <property type="entry name" value="PFN_euk"/>
</dbReference>
<reference evidence="8" key="1">
    <citation type="journal article" date="2016" name="Nat. Commun.">
        <title>Genome analysis of three Pneumocystis species reveals adaptation mechanisms to life exclusively in mammalian hosts.</title>
        <authorList>
            <person name="Ma L."/>
            <person name="Chen Z."/>
            <person name="Huang D.W."/>
            <person name="Kutty G."/>
            <person name="Ishihara M."/>
            <person name="Wang H."/>
            <person name="Abouelleil A."/>
            <person name="Bishop L."/>
            <person name="Davey E."/>
            <person name="Deng R."/>
            <person name="Deng X."/>
            <person name="Fan L."/>
            <person name="Fantoni G."/>
            <person name="Fitzgerald M."/>
            <person name="Gogineni E."/>
            <person name="Goldberg J.M."/>
            <person name="Handley G."/>
            <person name="Hu X."/>
            <person name="Huber C."/>
            <person name="Jiao X."/>
            <person name="Jones K."/>
            <person name="Levin J.Z."/>
            <person name="Liu Y."/>
            <person name="Macdonald P."/>
            <person name="Melnikov A."/>
            <person name="Raley C."/>
            <person name="Sassi M."/>
            <person name="Sherman B.T."/>
            <person name="Song X."/>
            <person name="Sykes S."/>
            <person name="Tran B."/>
            <person name="Walsh L."/>
            <person name="Xia Y."/>
            <person name="Yang J."/>
            <person name="Young S."/>
            <person name="Zeng Q."/>
            <person name="Zheng X."/>
            <person name="Stephens R."/>
            <person name="Nusbaum C."/>
            <person name="Birren B.W."/>
            <person name="Azadi P."/>
            <person name="Lempicki R.A."/>
            <person name="Cuomo C.A."/>
            <person name="Kovacs J.A."/>
        </authorList>
    </citation>
    <scope>NUCLEOTIDE SEQUENCE [LARGE SCALE GENOMIC DNA]</scope>
    <source>
        <strain evidence="8">RU7</strain>
    </source>
</reference>
<dbReference type="InterPro" id="IPR036140">
    <property type="entry name" value="PFN_sf"/>
</dbReference>
<dbReference type="SUPFAM" id="SSF55770">
    <property type="entry name" value="Profilin (actin-binding protein)"/>
    <property type="match status" value="1"/>
</dbReference>
<gene>
    <name evidence="7" type="ORF">T551_01277</name>
</gene>
<evidence type="ECO:0000256" key="4">
    <source>
        <dbReference type="ARBA" id="ARBA00023203"/>
    </source>
</evidence>
<dbReference type="PRINTS" id="PR00392">
    <property type="entry name" value="PROFILIN"/>
</dbReference>
<comment type="caution">
    <text evidence="7">The sequence shown here is derived from an EMBL/GenBank/DDBJ whole genome shotgun (WGS) entry which is preliminary data.</text>
</comment>
<dbReference type="GO" id="GO:0051285">
    <property type="term" value="C:cell cortex of cell tip"/>
    <property type="evidence" value="ECO:0007669"/>
    <property type="project" value="EnsemblFungi"/>
</dbReference>
<dbReference type="VEuPathDB" id="FungiDB:T551_01277"/>
<comment type="subcellular location">
    <subcellularLocation>
        <location evidence="1">Cytoplasm</location>
        <location evidence="1">Cytoskeleton</location>
    </subcellularLocation>
</comment>
<evidence type="ECO:0000313" key="7">
    <source>
        <dbReference type="EMBL" id="KTW31204.1"/>
    </source>
</evidence>
<dbReference type="RefSeq" id="XP_018230194.1">
    <property type="nucleotide sequence ID" value="XM_018373540.1"/>
</dbReference>
<dbReference type="GO" id="GO:0044396">
    <property type="term" value="P:actin cortical patch organization"/>
    <property type="evidence" value="ECO:0007669"/>
    <property type="project" value="EnsemblFungi"/>
</dbReference>
<protein>
    <recommendedName>
        <fullName evidence="6">Profilin</fullName>
    </recommendedName>
</protein>
<evidence type="ECO:0000313" key="8">
    <source>
        <dbReference type="Proteomes" id="UP000053447"/>
    </source>
</evidence>
<organism evidence="7 8">
    <name type="scientific">Pneumocystis jirovecii (strain RU7)</name>
    <name type="common">Human pneumocystis pneumonia agent</name>
    <dbReference type="NCBI Taxonomy" id="1408657"/>
    <lineage>
        <taxon>Eukaryota</taxon>
        <taxon>Fungi</taxon>
        <taxon>Dikarya</taxon>
        <taxon>Ascomycota</taxon>
        <taxon>Taphrinomycotina</taxon>
        <taxon>Pneumocystomycetes</taxon>
        <taxon>Pneumocystaceae</taxon>
        <taxon>Pneumocystis</taxon>
    </lineage>
</organism>
<evidence type="ECO:0000256" key="5">
    <source>
        <dbReference type="ARBA" id="ARBA00023212"/>
    </source>
</evidence>
<proteinExistence type="inferred from homology"/>
<dbReference type="GO" id="GO:0043332">
    <property type="term" value="C:mating projection tip"/>
    <property type="evidence" value="ECO:0007669"/>
    <property type="project" value="EnsemblFungi"/>
</dbReference>
<comment type="similarity">
    <text evidence="2 6">Belongs to the profilin family.</text>
</comment>
<keyword evidence="8" id="KW-1185">Reference proteome</keyword>
<accession>A0A0W4ZS65</accession>
<sequence length="127" mass="13686">MSWGDYINKSLLETGKITNAAIASREGTSVWASNDGFSLGLDELKILASGFDDPTQILGSGFYLSGKKYVAIRVEGRSIYGKQGSESVYCVQTGKTIIIACFHKTTQTGEAVKIVETLSDYLISVGF</sequence>
<dbReference type="Gene3D" id="3.30.450.30">
    <property type="entry name" value="Dynein light chain 2a, cytoplasmic"/>
    <property type="match status" value="1"/>
</dbReference>
<dbReference type="InterPro" id="IPR048278">
    <property type="entry name" value="PFN"/>
</dbReference>
<dbReference type="GO" id="GO:0030041">
    <property type="term" value="P:actin filament polymerization"/>
    <property type="evidence" value="ECO:0007669"/>
    <property type="project" value="EnsemblFungi"/>
</dbReference>
<dbReference type="GO" id="GO:0003785">
    <property type="term" value="F:actin monomer binding"/>
    <property type="evidence" value="ECO:0007669"/>
    <property type="project" value="EnsemblFungi"/>
</dbReference>
<dbReference type="Proteomes" id="UP000053447">
    <property type="component" value="Unassembled WGS sequence"/>
</dbReference>
<dbReference type="AlphaFoldDB" id="A0A0W4ZS65"/>
<evidence type="ECO:0000256" key="3">
    <source>
        <dbReference type="ARBA" id="ARBA00022490"/>
    </source>
</evidence>
<dbReference type="GeneID" id="28939795"/>
<dbReference type="GO" id="GO:0005085">
    <property type="term" value="F:guanyl-nucleotide exchange factor activity"/>
    <property type="evidence" value="ECO:0007669"/>
    <property type="project" value="EnsemblFungi"/>
</dbReference>
<evidence type="ECO:0000256" key="6">
    <source>
        <dbReference type="RuleBase" id="RU003909"/>
    </source>
</evidence>
<dbReference type="eggNOG" id="KOG1755">
    <property type="taxonomic scope" value="Eukaryota"/>
</dbReference>
<dbReference type="PRINTS" id="PR01640">
    <property type="entry name" value="PROFILINPLNT"/>
</dbReference>
<dbReference type="PANTHER" id="PTHR11604:SF0">
    <property type="entry name" value="PROFILIN"/>
    <property type="match status" value="1"/>
</dbReference>